<evidence type="ECO:0000313" key="2">
    <source>
        <dbReference type="Proteomes" id="UP000243468"/>
    </source>
</evidence>
<evidence type="ECO:0000313" key="1">
    <source>
        <dbReference type="EMBL" id="SDC46379.1"/>
    </source>
</evidence>
<dbReference type="AlphaFoldDB" id="A0A1G6LT47"/>
<organism evidence="1 2">
    <name type="scientific">Acinetobacter kookii</name>
    <dbReference type="NCBI Taxonomy" id="1226327"/>
    <lineage>
        <taxon>Bacteria</taxon>
        <taxon>Pseudomonadati</taxon>
        <taxon>Pseudomonadota</taxon>
        <taxon>Gammaproteobacteria</taxon>
        <taxon>Moraxellales</taxon>
        <taxon>Moraxellaceae</taxon>
        <taxon>Acinetobacter</taxon>
    </lineage>
</organism>
<keyword evidence="2" id="KW-1185">Reference proteome</keyword>
<evidence type="ECO:0008006" key="3">
    <source>
        <dbReference type="Google" id="ProtNLM"/>
    </source>
</evidence>
<reference evidence="2" key="1">
    <citation type="submission" date="2016-09" db="EMBL/GenBank/DDBJ databases">
        <authorList>
            <person name="Varghese N."/>
            <person name="Submissions S."/>
        </authorList>
    </citation>
    <scope>NUCLEOTIDE SEQUENCE [LARGE SCALE GENOMIC DNA]</scope>
    <source>
        <strain evidence="2">ANC 4667</strain>
    </source>
</reference>
<dbReference type="PROSITE" id="PS51257">
    <property type="entry name" value="PROKAR_LIPOPROTEIN"/>
    <property type="match status" value="1"/>
</dbReference>
<gene>
    <name evidence="1" type="ORF">SAMN05421732_10731</name>
</gene>
<name>A0A1G6LT47_9GAMM</name>
<dbReference type="STRING" id="1226327.SAMN05421732_10731"/>
<dbReference type="EMBL" id="FMYO01000007">
    <property type="protein sequence ID" value="SDC46379.1"/>
    <property type="molecule type" value="Genomic_DNA"/>
</dbReference>
<proteinExistence type="predicted"/>
<sequence length="160" mass="18208">MMFNKRILMVKILLLTFIFLTGCNLSAKTNLSTKKIFELDLTDQGISAEGGGIELVKQGDSCLLILSIYGEVGQEKYKFNFKKNNLISTNYLKYRYKNGLIVVDDDLKDLIANDQVKVSDGDMDLVINKSFIGNENRNIAKKFNTYKRKVPQKVLNDHCN</sequence>
<dbReference type="RefSeq" id="WP_228143291.1">
    <property type="nucleotide sequence ID" value="NZ_BAABKJ010000009.1"/>
</dbReference>
<dbReference type="Proteomes" id="UP000243468">
    <property type="component" value="Unassembled WGS sequence"/>
</dbReference>
<accession>A0A1G6LT47</accession>
<protein>
    <recommendedName>
        <fullName evidence="3">Lipoprotein</fullName>
    </recommendedName>
</protein>